<dbReference type="Proteomes" id="UP000005384">
    <property type="component" value="Unassembled WGS sequence"/>
</dbReference>
<dbReference type="HOGENOM" id="CLU_1080905_0_0_9"/>
<gene>
    <name evidence="1" type="ORF">HMPREF9473_01478</name>
</gene>
<organism evidence="1 2">
    <name type="scientific">Hungatella hathewayi WAL-18680</name>
    <dbReference type="NCBI Taxonomy" id="742737"/>
    <lineage>
        <taxon>Bacteria</taxon>
        <taxon>Bacillati</taxon>
        <taxon>Bacillota</taxon>
        <taxon>Clostridia</taxon>
        <taxon>Lachnospirales</taxon>
        <taxon>Lachnospiraceae</taxon>
        <taxon>Hungatella</taxon>
    </lineage>
</organism>
<accession>G5IDA1</accession>
<dbReference type="AlphaFoldDB" id="G5IDA1"/>
<dbReference type="OrthoDB" id="9810814at2"/>
<dbReference type="PATRIC" id="fig|742737.3.peg.1496"/>
<protein>
    <submittedName>
        <fullName evidence="1">Uncharacterized protein</fullName>
    </submittedName>
</protein>
<dbReference type="InterPro" id="IPR045706">
    <property type="entry name" value="DUF6062"/>
</dbReference>
<proteinExistence type="predicted"/>
<dbReference type="RefSeq" id="WP_006779464.1">
    <property type="nucleotide sequence ID" value="NZ_CP040506.1"/>
</dbReference>
<evidence type="ECO:0000313" key="2">
    <source>
        <dbReference type="Proteomes" id="UP000005384"/>
    </source>
</evidence>
<name>G5IDA1_9FIRM</name>
<dbReference type="Pfam" id="PF19538">
    <property type="entry name" value="DUF6062"/>
    <property type="match status" value="1"/>
</dbReference>
<sequence length="251" mass="29488">MKEKLYTIELTDALKSGDECPFCYIERNLEQSAIEFVLGSSYMESDIRDKTDRQGFCKIHTKNMFDYGNSLGNAWILKSRLEYLRRGLKTQMDDYTPGKAAPVWRRKKSDGETPGPGSWIREEESHCYICGRIQETYGRVLDTFVHMLRHEKDFMDMVGQSKGFCIHHFADLCDVCERSLNQKEKEQLFPVLFAQMEKELTRMQEDIDWFIEKYDYRNADADWKTSKDAVQRTMQKIVSGHPADPVFKNRK</sequence>
<keyword evidence="2" id="KW-1185">Reference proteome</keyword>
<comment type="caution">
    <text evidence="1">The sequence shown here is derived from an EMBL/GenBank/DDBJ whole genome shotgun (WGS) entry which is preliminary data.</text>
</comment>
<evidence type="ECO:0000313" key="1">
    <source>
        <dbReference type="EMBL" id="EHI60548.1"/>
    </source>
</evidence>
<reference evidence="1 2" key="1">
    <citation type="submission" date="2011-08" db="EMBL/GenBank/DDBJ databases">
        <title>The Genome Sequence of Clostridium hathewayi WAL-18680.</title>
        <authorList>
            <consortium name="The Broad Institute Genome Sequencing Platform"/>
            <person name="Earl A."/>
            <person name="Ward D."/>
            <person name="Feldgarden M."/>
            <person name="Gevers D."/>
            <person name="Finegold S.M."/>
            <person name="Summanen P.H."/>
            <person name="Molitoris D.R."/>
            <person name="Song M."/>
            <person name="Daigneault M."/>
            <person name="Allen-Vercoe E."/>
            <person name="Young S.K."/>
            <person name="Zeng Q."/>
            <person name="Gargeya S."/>
            <person name="Fitzgerald M."/>
            <person name="Haas B."/>
            <person name="Abouelleil A."/>
            <person name="Alvarado L."/>
            <person name="Arachchi H.M."/>
            <person name="Berlin A."/>
            <person name="Brown A."/>
            <person name="Chapman S.B."/>
            <person name="Chen Z."/>
            <person name="Dunbar C."/>
            <person name="Freedman E."/>
            <person name="Gearin G."/>
            <person name="Gellesch M."/>
            <person name="Goldberg J."/>
            <person name="Griggs A."/>
            <person name="Gujja S."/>
            <person name="Heiman D."/>
            <person name="Howarth C."/>
            <person name="Larson L."/>
            <person name="Lui A."/>
            <person name="MacDonald P.J.P."/>
            <person name="Montmayeur A."/>
            <person name="Murphy C."/>
            <person name="Neiman D."/>
            <person name="Pearson M."/>
            <person name="Priest M."/>
            <person name="Roberts A."/>
            <person name="Saif S."/>
            <person name="Shea T."/>
            <person name="Shenoy N."/>
            <person name="Sisk P."/>
            <person name="Stolte C."/>
            <person name="Sykes S."/>
            <person name="Wortman J."/>
            <person name="Nusbaum C."/>
            <person name="Birren B."/>
        </authorList>
    </citation>
    <scope>NUCLEOTIDE SEQUENCE [LARGE SCALE GENOMIC DNA]</scope>
    <source>
        <strain evidence="1 2">WAL-18680</strain>
    </source>
</reference>
<dbReference type="EMBL" id="ADLN01000015">
    <property type="protein sequence ID" value="EHI60548.1"/>
    <property type="molecule type" value="Genomic_DNA"/>
</dbReference>